<sequence>MKNNIIVVRGGGDVASGTIYRLFKSGFKVIVLDIAKPTVIRRTVAFAQAIYDGEIKVEGVTAKKASSVSEALSFLSQNIIPVLVDDKGEFIKEIRPYAVVDAVLAKKNMGTNMDLAEIVIALGPGFVAGEDVNAVIETNRGHNLGRVILKGSAEANTGVPGIIKGIGEGRVIRAPGKGVVKHVLQIGDMVNKGELICYVGDMEIKASISGVIRGLIKEGLEVTQGFKIGDVDPRGNRKYCFTISDKARAIGGGVLEAILYLTPDLP</sequence>
<dbReference type="Gene3D" id="2.40.50.100">
    <property type="match status" value="1"/>
</dbReference>
<dbReference type="NCBIfam" id="TIGR03309">
    <property type="entry name" value="matur_yqeB"/>
    <property type="match status" value="1"/>
</dbReference>
<evidence type="ECO:0000313" key="2">
    <source>
        <dbReference type="Proteomes" id="UP000190285"/>
    </source>
</evidence>
<gene>
    <name evidence="1" type="ORF">SAMN02194393_00731</name>
</gene>
<accession>A0A1T5IU85</accession>
<dbReference type="OrthoDB" id="9815497at2"/>
<dbReference type="EMBL" id="FUZT01000001">
    <property type="protein sequence ID" value="SKC42483.1"/>
    <property type="molecule type" value="Genomic_DNA"/>
</dbReference>
<organism evidence="1 2">
    <name type="scientific">Maledivibacter halophilus</name>
    <dbReference type="NCBI Taxonomy" id="36842"/>
    <lineage>
        <taxon>Bacteria</taxon>
        <taxon>Bacillati</taxon>
        <taxon>Bacillota</taxon>
        <taxon>Clostridia</taxon>
        <taxon>Peptostreptococcales</taxon>
        <taxon>Caminicellaceae</taxon>
        <taxon>Maledivibacter</taxon>
    </lineage>
</organism>
<dbReference type="InterPro" id="IPR017695">
    <property type="entry name" value="Se-dep_Mo_hydrolase_YqeB"/>
</dbReference>
<keyword evidence="2" id="KW-1185">Reference proteome</keyword>
<dbReference type="RefSeq" id="WP_079489392.1">
    <property type="nucleotide sequence ID" value="NZ_FUZT01000001.1"/>
</dbReference>
<reference evidence="1 2" key="1">
    <citation type="submission" date="2017-02" db="EMBL/GenBank/DDBJ databases">
        <authorList>
            <person name="Peterson S.W."/>
        </authorList>
    </citation>
    <scope>NUCLEOTIDE SEQUENCE [LARGE SCALE GENOMIC DNA]</scope>
    <source>
        <strain evidence="1 2">M1</strain>
    </source>
</reference>
<dbReference type="STRING" id="36842.SAMN02194393_00731"/>
<name>A0A1T5IU85_9FIRM</name>
<dbReference type="AlphaFoldDB" id="A0A1T5IU85"/>
<evidence type="ECO:0000313" key="1">
    <source>
        <dbReference type="EMBL" id="SKC42483.1"/>
    </source>
</evidence>
<proteinExistence type="predicted"/>
<dbReference type="Proteomes" id="UP000190285">
    <property type="component" value="Unassembled WGS sequence"/>
</dbReference>
<protein>
    <submittedName>
        <fullName evidence="1">Xanthine dehydrogenase accessory factor</fullName>
    </submittedName>
</protein>